<organism evidence="3 4">
    <name type="scientific">Clathrus columnatus</name>
    <dbReference type="NCBI Taxonomy" id="1419009"/>
    <lineage>
        <taxon>Eukaryota</taxon>
        <taxon>Fungi</taxon>
        <taxon>Dikarya</taxon>
        <taxon>Basidiomycota</taxon>
        <taxon>Agaricomycotina</taxon>
        <taxon>Agaricomycetes</taxon>
        <taxon>Phallomycetidae</taxon>
        <taxon>Phallales</taxon>
        <taxon>Clathraceae</taxon>
        <taxon>Clathrus</taxon>
    </lineage>
</organism>
<dbReference type="InterPro" id="IPR011701">
    <property type="entry name" value="MFS"/>
</dbReference>
<proteinExistence type="predicted"/>
<comment type="caution">
    <text evidence="3">The sequence shown here is derived from an EMBL/GenBank/DDBJ whole genome shotgun (WGS) entry which is preliminary data.</text>
</comment>
<sequence>MSEADPLLSQKNVYDRFTASQKRLILIMAVSSGIIGRSIGVYFSKTVSLLFVSRALQALGASSLLSLGAAMLSDVYRVEERGTAIGIYFGSLQYLEDSSQLSHRGV</sequence>
<dbReference type="Proteomes" id="UP001050691">
    <property type="component" value="Unassembled WGS sequence"/>
</dbReference>
<feature type="transmembrane region" description="Helical" evidence="2">
    <location>
        <begin position="24"/>
        <end position="43"/>
    </location>
</feature>
<name>A0AAV5AN95_9AGAM</name>
<dbReference type="GO" id="GO:0016020">
    <property type="term" value="C:membrane"/>
    <property type="evidence" value="ECO:0007669"/>
    <property type="project" value="UniProtKB-SubCell"/>
</dbReference>
<keyword evidence="4" id="KW-1185">Reference proteome</keyword>
<dbReference type="AlphaFoldDB" id="A0AAV5AN95"/>
<keyword evidence="2" id="KW-0812">Transmembrane</keyword>
<keyword evidence="2" id="KW-0472">Membrane</keyword>
<evidence type="ECO:0000313" key="3">
    <source>
        <dbReference type="EMBL" id="GJJ15222.1"/>
    </source>
</evidence>
<accession>A0AAV5AN95</accession>
<dbReference type="Pfam" id="PF07690">
    <property type="entry name" value="MFS_1"/>
    <property type="match status" value="1"/>
</dbReference>
<gene>
    <name evidence="3" type="ORF">Clacol_009498</name>
</gene>
<evidence type="ECO:0008006" key="5">
    <source>
        <dbReference type="Google" id="ProtNLM"/>
    </source>
</evidence>
<dbReference type="EMBL" id="BPWL01000010">
    <property type="protein sequence ID" value="GJJ15222.1"/>
    <property type="molecule type" value="Genomic_DNA"/>
</dbReference>
<evidence type="ECO:0000313" key="4">
    <source>
        <dbReference type="Proteomes" id="UP001050691"/>
    </source>
</evidence>
<reference evidence="3" key="1">
    <citation type="submission" date="2021-10" db="EMBL/GenBank/DDBJ databases">
        <title>De novo Genome Assembly of Clathrus columnatus (Basidiomycota, Fungi) Using Illumina and Nanopore Sequence Data.</title>
        <authorList>
            <person name="Ogiso-Tanaka E."/>
            <person name="Itagaki H."/>
            <person name="Hosoya T."/>
            <person name="Hosaka K."/>
        </authorList>
    </citation>
    <scope>NUCLEOTIDE SEQUENCE</scope>
    <source>
        <strain evidence="3">MO-923</strain>
    </source>
</reference>
<comment type="subcellular location">
    <subcellularLocation>
        <location evidence="1">Membrane</location>
        <topology evidence="1">Multi-pass membrane protein</topology>
    </subcellularLocation>
</comment>
<protein>
    <recommendedName>
        <fullName evidence="5">Major facilitator superfamily (MFS) profile domain-containing protein</fullName>
    </recommendedName>
</protein>
<dbReference type="SUPFAM" id="SSF103473">
    <property type="entry name" value="MFS general substrate transporter"/>
    <property type="match status" value="1"/>
</dbReference>
<evidence type="ECO:0000256" key="1">
    <source>
        <dbReference type="ARBA" id="ARBA00004141"/>
    </source>
</evidence>
<dbReference type="GO" id="GO:0022857">
    <property type="term" value="F:transmembrane transporter activity"/>
    <property type="evidence" value="ECO:0007669"/>
    <property type="project" value="InterPro"/>
</dbReference>
<dbReference type="InterPro" id="IPR036259">
    <property type="entry name" value="MFS_trans_sf"/>
</dbReference>
<evidence type="ECO:0000256" key="2">
    <source>
        <dbReference type="SAM" id="Phobius"/>
    </source>
</evidence>
<dbReference type="Gene3D" id="1.20.1250.20">
    <property type="entry name" value="MFS general substrate transporter like domains"/>
    <property type="match status" value="1"/>
</dbReference>
<feature type="transmembrane region" description="Helical" evidence="2">
    <location>
        <begin position="55"/>
        <end position="72"/>
    </location>
</feature>
<keyword evidence="2" id="KW-1133">Transmembrane helix</keyword>